<dbReference type="STRING" id="1249552.PS2015_232"/>
<accession>A0A0S2K9D7</accession>
<proteinExistence type="predicted"/>
<evidence type="ECO:0000313" key="1">
    <source>
        <dbReference type="EMBL" id="ALO44925.1"/>
    </source>
</evidence>
<evidence type="ECO:0000313" key="2">
    <source>
        <dbReference type="Proteomes" id="UP000065641"/>
    </source>
</evidence>
<dbReference type="Proteomes" id="UP000065641">
    <property type="component" value="Chromosome"/>
</dbReference>
<dbReference type="KEGG" id="pspi:PS2015_232"/>
<dbReference type="AlphaFoldDB" id="A0A0S2K9D7"/>
<dbReference type="EMBL" id="CP013189">
    <property type="protein sequence ID" value="ALO44925.1"/>
    <property type="molecule type" value="Genomic_DNA"/>
</dbReference>
<reference evidence="1 2" key="1">
    <citation type="submission" date="2015-11" db="EMBL/GenBank/DDBJ databases">
        <authorList>
            <person name="Zhang Y."/>
            <person name="Guo Z."/>
        </authorList>
    </citation>
    <scope>NUCLEOTIDE SEQUENCE [LARGE SCALE GENOMIC DNA]</scope>
    <source>
        <strain evidence="1 2">KCTC 32221</strain>
    </source>
</reference>
<sequence length="59" mass="6768">MIRIAALTSNFSPFRPFRASTGRGLVAAPLNKGRYVSEALWVARLTDQEYTQWYIQKYG</sequence>
<protein>
    <submittedName>
        <fullName evidence="1">Uncharacterized protein</fullName>
    </submittedName>
</protein>
<gene>
    <name evidence="1" type="ORF">PS2015_232</name>
</gene>
<organism evidence="1 2">
    <name type="scientific">Pseudohongiella spirulinae</name>
    <dbReference type="NCBI Taxonomy" id="1249552"/>
    <lineage>
        <taxon>Bacteria</taxon>
        <taxon>Pseudomonadati</taxon>
        <taxon>Pseudomonadota</taxon>
        <taxon>Gammaproteobacteria</taxon>
        <taxon>Pseudomonadales</taxon>
        <taxon>Pseudohongiellaceae</taxon>
        <taxon>Pseudohongiella</taxon>
    </lineage>
</organism>
<name>A0A0S2K9D7_9GAMM</name>
<keyword evidence="2" id="KW-1185">Reference proteome</keyword>